<evidence type="ECO:0000313" key="3">
    <source>
        <dbReference type="Proteomes" id="UP000481252"/>
    </source>
</evidence>
<feature type="domain" description="YjiS-like" evidence="1">
    <location>
        <begin position="4"/>
        <end position="38"/>
    </location>
</feature>
<dbReference type="EMBL" id="JAAKZG010000005">
    <property type="protein sequence ID" value="NGN42245.1"/>
    <property type="molecule type" value="Genomic_DNA"/>
</dbReference>
<dbReference type="Proteomes" id="UP000481252">
    <property type="component" value="Unassembled WGS sequence"/>
</dbReference>
<protein>
    <submittedName>
        <fullName evidence="2">DUF1127 domain-containing protein</fullName>
    </submittedName>
</protein>
<evidence type="ECO:0000259" key="1">
    <source>
        <dbReference type="Pfam" id="PF06568"/>
    </source>
</evidence>
<comment type="caution">
    <text evidence="2">The sequence shown here is derived from an EMBL/GenBank/DDBJ whole genome shotgun (WGS) entry which is preliminary data.</text>
</comment>
<organism evidence="2 3">
    <name type="scientific">Mesorhizobium zhangyense</name>
    <dbReference type="NCBI Taxonomy" id="1776730"/>
    <lineage>
        <taxon>Bacteria</taxon>
        <taxon>Pseudomonadati</taxon>
        <taxon>Pseudomonadota</taxon>
        <taxon>Alphaproteobacteria</taxon>
        <taxon>Hyphomicrobiales</taxon>
        <taxon>Phyllobacteriaceae</taxon>
        <taxon>Mesorhizobium</taxon>
    </lineage>
</organism>
<accession>A0A7C9V6Q6</accession>
<dbReference type="RefSeq" id="WP_165118416.1">
    <property type="nucleotide sequence ID" value="NZ_JAAKZG010000005.1"/>
</dbReference>
<gene>
    <name evidence="2" type="ORF">G6N74_14340</name>
</gene>
<dbReference type="AlphaFoldDB" id="A0A7C9V6Q6"/>
<name>A0A7C9V6Q6_9HYPH</name>
<keyword evidence="3" id="KW-1185">Reference proteome</keyword>
<evidence type="ECO:0000313" key="2">
    <source>
        <dbReference type="EMBL" id="NGN42245.1"/>
    </source>
</evidence>
<reference evidence="2 3" key="1">
    <citation type="submission" date="2020-02" db="EMBL/GenBank/DDBJ databases">
        <title>Genome sequence of the type strain CGMCC 1.15528 of Mesorhizobium zhangyense.</title>
        <authorList>
            <person name="Gao J."/>
            <person name="Sun J."/>
        </authorList>
    </citation>
    <scope>NUCLEOTIDE SEQUENCE [LARGE SCALE GENOMIC DNA]</scope>
    <source>
        <strain evidence="2 3">CGMCC 1.15528</strain>
    </source>
</reference>
<dbReference type="Pfam" id="PF06568">
    <property type="entry name" value="YjiS-like"/>
    <property type="match status" value="1"/>
</dbReference>
<dbReference type="InterPro" id="IPR009506">
    <property type="entry name" value="YjiS-like"/>
</dbReference>
<sequence length="46" mass="5405">MNPIRTFRNWRRYSETVRELSRLTDRQLGDLGINRGNIASIARTSI</sequence>
<proteinExistence type="predicted"/>